<sequence length="53" mass="6338">AIYFWFGRQVGVVFHDYFSNLMTIAWLFVFWRFSYTHVLVEKPTNGSSICENI</sequence>
<evidence type="ECO:0000256" key="1">
    <source>
        <dbReference type="SAM" id="Phobius"/>
    </source>
</evidence>
<dbReference type="AlphaFoldDB" id="A0A0G1EMU5"/>
<dbReference type="EMBL" id="LCFD01000031">
    <property type="protein sequence ID" value="KKS84366.1"/>
    <property type="molecule type" value="Genomic_DNA"/>
</dbReference>
<evidence type="ECO:0000313" key="3">
    <source>
        <dbReference type="Proteomes" id="UP000034050"/>
    </source>
</evidence>
<evidence type="ECO:0000313" key="2">
    <source>
        <dbReference type="EMBL" id="KKS84366.1"/>
    </source>
</evidence>
<accession>A0A0G1EMU5</accession>
<comment type="caution">
    <text evidence="2">The sequence shown here is derived from an EMBL/GenBank/DDBJ whole genome shotgun (WGS) entry which is preliminary data.</text>
</comment>
<proteinExistence type="predicted"/>
<reference evidence="2 3" key="1">
    <citation type="journal article" date="2015" name="Nature">
        <title>rRNA introns, odd ribosomes, and small enigmatic genomes across a large radiation of phyla.</title>
        <authorList>
            <person name="Brown C.T."/>
            <person name="Hug L.A."/>
            <person name="Thomas B.C."/>
            <person name="Sharon I."/>
            <person name="Castelle C.J."/>
            <person name="Singh A."/>
            <person name="Wilkins M.J."/>
            <person name="Williams K.H."/>
            <person name="Banfield J.F."/>
        </authorList>
    </citation>
    <scope>NUCLEOTIDE SEQUENCE [LARGE SCALE GENOMIC DNA]</scope>
</reference>
<feature type="transmembrane region" description="Helical" evidence="1">
    <location>
        <begin position="17"/>
        <end position="35"/>
    </location>
</feature>
<keyword evidence="1" id="KW-1133">Transmembrane helix</keyword>
<keyword evidence="1" id="KW-0472">Membrane</keyword>
<name>A0A0G1EMU5_9BACT</name>
<keyword evidence="1" id="KW-0812">Transmembrane</keyword>
<organism evidence="2 3">
    <name type="scientific">Candidatus Gottesmanbacteria bacterium GW2011_GWB1_43_11</name>
    <dbReference type="NCBI Taxonomy" id="1618446"/>
    <lineage>
        <taxon>Bacteria</taxon>
        <taxon>Candidatus Gottesmaniibacteriota</taxon>
    </lineage>
</organism>
<gene>
    <name evidence="2" type="ORF">UV61_C0031G0001</name>
</gene>
<protein>
    <submittedName>
        <fullName evidence="2">Uncharacterized protein</fullName>
    </submittedName>
</protein>
<dbReference type="Proteomes" id="UP000034050">
    <property type="component" value="Unassembled WGS sequence"/>
</dbReference>
<feature type="non-terminal residue" evidence="2">
    <location>
        <position position="1"/>
    </location>
</feature>